<dbReference type="EMBL" id="DS113994">
    <property type="protein sequence ID" value="EAX92043.1"/>
    <property type="molecule type" value="Genomic_DNA"/>
</dbReference>
<dbReference type="RefSeq" id="XP_001304973.1">
    <property type="nucleotide sequence ID" value="XM_001304972.1"/>
</dbReference>
<name>A2FSS1_TRIV3</name>
<dbReference type="KEGG" id="tva:4749750"/>
<dbReference type="InParanoid" id="A2FSS1"/>
<dbReference type="VEuPathDB" id="TrichDB:TVAG_441060"/>
<reference evidence="2" key="2">
    <citation type="journal article" date="2007" name="Science">
        <title>Draft genome sequence of the sexually transmitted pathogen Trichomonas vaginalis.</title>
        <authorList>
            <person name="Carlton J.M."/>
            <person name="Hirt R.P."/>
            <person name="Silva J.C."/>
            <person name="Delcher A.L."/>
            <person name="Schatz M."/>
            <person name="Zhao Q."/>
            <person name="Wortman J.R."/>
            <person name="Bidwell S.L."/>
            <person name="Alsmark U.C.M."/>
            <person name="Besteiro S."/>
            <person name="Sicheritz-Ponten T."/>
            <person name="Noel C.J."/>
            <person name="Dacks J.B."/>
            <person name="Foster P.G."/>
            <person name="Simillion C."/>
            <person name="Van de Peer Y."/>
            <person name="Miranda-Saavedra D."/>
            <person name="Barton G.J."/>
            <person name="Westrop G.D."/>
            <person name="Mueller S."/>
            <person name="Dessi D."/>
            <person name="Fiori P.L."/>
            <person name="Ren Q."/>
            <person name="Paulsen I."/>
            <person name="Zhang H."/>
            <person name="Bastida-Corcuera F.D."/>
            <person name="Simoes-Barbosa A."/>
            <person name="Brown M.T."/>
            <person name="Hayes R.D."/>
            <person name="Mukherjee M."/>
            <person name="Okumura C.Y."/>
            <person name="Schneider R."/>
            <person name="Smith A.J."/>
            <person name="Vanacova S."/>
            <person name="Villalvazo M."/>
            <person name="Haas B.J."/>
            <person name="Pertea M."/>
            <person name="Feldblyum T.V."/>
            <person name="Utterback T.R."/>
            <person name="Shu C.L."/>
            <person name="Osoegawa K."/>
            <person name="de Jong P.J."/>
            <person name="Hrdy I."/>
            <person name="Horvathova L."/>
            <person name="Zubacova Z."/>
            <person name="Dolezal P."/>
            <person name="Malik S.B."/>
            <person name="Logsdon J.M. Jr."/>
            <person name="Henze K."/>
            <person name="Gupta A."/>
            <person name="Wang C.C."/>
            <person name="Dunne R.L."/>
            <person name="Upcroft J.A."/>
            <person name="Upcroft P."/>
            <person name="White O."/>
            <person name="Salzberg S.L."/>
            <person name="Tang P."/>
            <person name="Chiu C.-H."/>
            <person name="Lee Y.-S."/>
            <person name="Embley T.M."/>
            <person name="Coombs G.H."/>
            <person name="Mottram J.C."/>
            <person name="Tachezy J."/>
            <person name="Fraser-Liggett C.M."/>
            <person name="Johnson P.J."/>
        </authorList>
    </citation>
    <scope>NUCLEOTIDE SEQUENCE [LARGE SCALE GENOMIC DNA]</scope>
    <source>
        <strain evidence="2">G3</strain>
    </source>
</reference>
<organism evidence="2 3">
    <name type="scientific">Trichomonas vaginalis (strain ATCC PRA-98 / G3)</name>
    <dbReference type="NCBI Taxonomy" id="412133"/>
    <lineage>
        <taxon>Eukaryota</taxon>
        <taxon>Metamonada</taxon>
        <taxon>Parabasalia</taxon>
        <taxon>Trichomonadida</taxon>
        <taxon>Trichomonadidae</taxon>
        <taxon>Trichomonas</taxon>
    </lineage>
</organism>
<keyword evidence="3" id="KW-1185">Reference proteome</keyword>
<evidence type="ECO:0000313" key="2">
    <source>
        <dbReference type="EMBL" id="EAX92043.1"/>
    </source>
</evidence>
<evidence type="ECO:0000256" key="1">
    <source>
        <dbReference type="SAM" id="Coils"/>
    </source>
</evidence>
<dbReference type="VEuPathDB" id="TrichDB:TVAGG3_0927990"/>
<feature type="coiled-coil region" evidence="1">
    <location>
        <begin position="13"/>
        <end position="82"/>
    </location>
</feature>
<dbReference type="AlphaFoldDB" id="A2FSS1"/>
<reference evidence="2" key="1">
    <citation type="submission" date="2006-10" db="EMBL/GenBank/DDBJ databases">
        <authorList>
            <person name="Amadeo P."/>
            <person name="Zhao Q."/>
            <person name="Wortman J."/>
            <person name="Fraser-Liggett C."/>
            <person name="Carlton J."/>
        </authorList>
    </citation>
    <scope>NUCLEOTIDE SEQUENCE</scope>
    <source>
        <strain evidence="2">G3</strain>
    </source>
</reference>
<sequence length="129" mass="15304">MTEIENWTSLLRIDNENEKLDLVEKILQLQEKNLEAAELELKKLKIKANVINTQQVYHNQEMKNLNNEYAEFQKDLDKNGALTEEEKLMIDNEYQKQIKTKLAQLYECVKESNEFENRIQALEKTFGPK</sequence>
<protein>
    <submittedName>
        <fullName evidence="2">Uncharacterized protein</fullName>
    </submittedName>
</protein>
<proteinExistence type="predicted"/>
<dbReference type="Proteomes" id="UP000001542">
    <property type="component" value="Unassembled WGS sequence"/>
</dbReference>
<dbReference type="SMR" id="A2FSS1"/>
<evidence type="ECO:0000313" key="3">
    <source>
        <dbReference type="Proteomes" id="UP000001542"/>
    </source>
</evidence>
<gene>
    <name evidence="2" type="ORF">TVAG_441060</name>
</gene>
<accession>A2FSS1</accession>
<keyword evidence="1" id="KW-0175">Coiled coil</keyword>